<reference evidence="1" key="1">
    <citation type="journal article" date="2020" name="Stud. Mycol.">
        <title>101 Dothideomycetes genomes: a test case for predicting lifestyles and emergence of pathogens.</title>
        <authorList>
            <person name="Haridas S."/>
            <person name="Albert R."/>
            <person name="Binder M."/>
            <person name="Bloem J."/>
            <person name="Labutti K."/>
            <person name="Salamov A."/>
            <person name="Andreopoulos B."/>
            <person name="Baker S."/>
            <person name="Barry K."/>
            <person name="Bills G."/>
            <person name="Bluhm B."/>
            <person name="Cannon C."/>
            <person name="Castanera R."/>
            <person name="Culley D."/>
            <person name="Daum C."/>
            <person name="Ezra D."/>
            <person name="Gonzalez J."/>
            <person name="Henrissat B."/>
            <person name="Kuo A."/>
            <person name="Liang C."/>
            <person name="Lipzen A."/>
            <person name="Lutzoni F."/>
            <person name="Magnuson J."/>
            <person name="Mondo S."/>
            <person name="Nolan M."/>
            <person name="Ohm R."/>
            <person name="Pangilinan J."/>
            <person name="Park H.-J."/>
            <person name="Ramirez L."/>
            <person name="Alfaro M."/>
            <person name="Sun H."/>
            <person name="Tritt A."/>
            <person name="Yoshinaga Y."/>
            <person name="Zwiers L.-H."/>
            <person name="Turgeon B."/>
            <person name="Goodwin S."/>
            <person name="Spatafora J."/>
            <person name="Crous P."/>
            <person name="Grigoriev I."/>
        </authorList>
    </citation>
    <scope>NUCLEOTIDE SEQUENCE</scope>
    <source>
        <strain evidence="1">CBS 525.71</strain>
    </source>
</reference>
<evidence type="ECO:0000313" key="1">
    <source>
        <dbReference type="EMBL" id="KAF2622215.1"/>
    </source>
</evidence>
<proteinExistence type="predicted"/>
<keyword evidence="2" id="KW-1185">Reference proteome</keyword>
<accession>A0ACB6RJX9</accession>
<evidence type="ECO:0000313" key="2">
    <source>
        <dbReference type="Proteomes" id="UP000799754"/>
    </source>
</evidence>
<dbReference type="Proteomes" id="UP000799754">
    <property type="component" value="Unassembled WGS sequence"/>
</dbReference>
<gene>
    <name evidence="1" type="ORF">BU25DRAFT_425822</name>
</gene>
<sequence length="186" mass="20064">MASFQHGRVIHLSTLTVPATIIPTTTYAFTYTTASYPSSGIEATASFTTPSFSPTQAPFAARQECCNPWSSISQNPRSQNASCAISNSACENPHAFWNLYACCNGAEVKEAGESEPGEFNGCQATCDAVGQSWQDLMGCLERSVKVVVCKPDDSEIKGGRTHLSRACLIVGRQDQMAFFMPIAFLQ</sequence>
<name>A0ACB6RJX9_9PLEO</name>
<organism evidence="1 2">
    <name type="scientific">Macroventuria anomochaeta</name>
    <dbReference type="NCBI Taxonomy" id="301207"/>
    <lineage>
        <taxon>Eukaryota</taxon>
        <taxon>Fungi</taxon>
        <taxon>Dikarya</taxon>
        <taxon>Ascomycota</taxon>
        <taxon>Pezizomycotina</taxon>
        <taxon>Dothideomycetes</taxon>
        <taxon>Pleosporomycetidae</taxon>
        <taxon>Pleosporales</taxon>
        <taxon>Pleosporineae</taxon>
        <taxon>Didymellaceae</taxon>
        <taxon>Macroventuria</taxon>
    </lineage>
</organism>
<dbReference type="EMBL" id="MU006746">
    <property type="protein sequence ID" value="KAF2622215.1"/>
    <property type="molecule type" value="Genomic_DNA"/>
</dbReference>
<protein>
    <submittedName>
        <fullName evidence="1">Uncharacterized protein</fullName>
    </submittedName>
</protein>
<comment type="caution">
    <text evidence="1">The sequence shown here is derived from an EMBL/GenBank/DDBJ whole genome shotgun (WGS) entry which is preliminary data.</text>
</comment>